<dbReference type="Proteomes" id="UP000215214">
    <property type="component" value="Chromosome TJEJU"/>
</dbReference>
<protein>
    <submittedName>
        <fullName evidence="1">Uncharacterized protein</fullName>
    </submittedName>
</protein>
<keyword evidence="2" id="KW-1185">Reference proteome</keyword>
<dbReference type="KEGG" id="tje:TJEJU_1043"/>
<name>A0A238U8R4_9FLAO</name>
<accession>A0A238U8R4</accession>
<sequence length="303" mass="35623">MRSLCIVVFTFFFGSLFSQQEGDKYRREGELEKSIQAYKTAFDKDATNSKNTYNLACAYALSHQIDNAYHYLLKALKGDSSLWVLADNDLLSLHDDIRWKTIEANQFDKYQKEKGKLKKPEYARKLLRLIVRDQMFDYHMDMAKQFFVKNGKAPHWYYPLAFVKKQTAKENFIKLEKLIKNYGWPTYEDVGKLAADGPLLVINHHEKEAIRIKYLPRIKEACVKQQGSCVEFAKIQDRILVNTGKNQLYGMQFAYDLNHKLAPLPILEPEYVDKRRAEIGLPPLKDYLKRKINYDFNVKQKRK</sequence>
<dbReference type="RefSeq" id="WP_095070036.1">
    <property type="nucleotide sequence ID" value="NZ_LT899436.1"/>
</dbReference>
<evidence type="ECO:0000313" key="2">
    <source>
        <dbReference type="Proteomes" id="UP000215214"/>
    </source>
</evidence>
<dbReference type="OrthoDB" id="1164858at2"/>
<proteinExistence type="predicted"/>
<dbReference type="Gene3D" id="1.25.40.10">
    <property type="entry name" value="Tetratricopeptide repeat domain"/>
    <property type="match status" value="1"/>
</dbReference>
<dbReference type="InterPro" id="IPR046732">
    <property type="entry name" value="DUF6624"/>
</dbReference>
<dbReference type="AlphaFoldDB" id="A0A238U8R4"/>
<dbReference type="SUPFAM" id="SSF48452">
    <property type="entry name" value="TPR-like"/>
    <property type="match status" value="1"/>
</dbReference>
<reference evidence="1 2" key="1">
    <citation type="submission" date="2017-07" db="EMBL/GenBank/DDBJ databases">
        <authorList>
            <person name="Sun Z.S."/>
            <person name="Albrecht U."/>
            <person name="Echele G."/>
            <person name="Lee C.C."/>
        </authorList>
    </citation>
    <scope>NUCLEOTIDE SEQUENCE [LARGE SCALE GENOMIC DNA]</scope>
    <source>
        <strain evidence="2">type strain: KCTC 22618</strain>
    </source>
</reference>
<dbReference type="EMBL" id="LT899436">
    <property type="protein sequence ID" value="SNR14800.1"/>
    <property type="molecule type" value="Genomic_DNA"/>
</dbReference>
<dbReference type="NCBIfam" id="NF047558">
    <property type="entry name" value="TPR_END_plus"/>
    <property type="match status" value="1"/>
</dbReference>
<dbReference type="InterPro" id="IPR011990">
    <property type="entry name" value="TPR-like_helical_dom_sf"/>
</dbReference>
<evidence type="ECO:0000313" key="1">
    <source>
        <dbReference type="EMBL" id="SNR14800.1"/>
    </source>
</evidence>
<dbReference type="Pfam" id="PF20329">
    <property type="entry name" value="DUF6624"/>
    <property type="match status" value="1"/>
</dbReference>
<organism evidence="1 2">
    <name type="scientific">Tenacibaculum jejuense</name>
    <dbReference type="NCBI Taxonomy" id="584609"/>
    <lineage>
        <taxon>Bacteria</taxon>
        <taxon>Pseudomonadati</taxon>
        <taxon>Bacteroidota</taxon>
        <taxon>Flavobacteriia</taxon>
        <taxon>Flavobacteriales</taxon>
        <taxon>Flavobacteriaceae</taxon>
        <taxon>Tenacibaculum</taxon>
    </lineage>
</organism>
<gene>
    <name evidence="1" type="ORF">TJEJU_1043</name>
</gene>